<dbReference type="PANTHER" id="PTHR38019:SF1">
    <property type="entry name" value="N-ACETYLTRANSFERASE DOMAIN-CONTAINING PROTEIN"/>
    <property type="match status" value="1"/>
</dbReference>
<dbReference type="OrthoDB" id="2021191at2759"/>
<sequence>MPSSPATPGASDRPLVRPLRVRDVRGELARKRDALTSSPSSNPSLSLPQAWLESSVKKLDLSGAPITIDDLASRSASAKGPAVVTSPRSVRACLEAGVDPASLAPRPVSAFADPSLNAEQQRFKWEHYELARRERVASLNAARALLPFAEEIDDVPGVRILSPNRSAAAAARASTSTRARTPYRNQNRPRSASVSAAGKRPSTVVHRSPGAGKTLPVNASFDHAGYSHVAFDLLAGDAAALREERARMEAAARREEKRVAAIAAQKAIAEALQAEQDMRLREHEALMEEHEMNKRERLKDRQRREFERVKARKEEKELLLKLQKLEADAEFKRVREEKKQREENERARKREATRIERERVKNELDFKMQTERIKSRQLDAVERKKRELERAAREKEAAIERARAERAAEKERRSSAHAEKCELAKSRAEVVVEARREEILSKAEEVERRQAHRAEHLEYERARKAAENAAKAAFKHEVYEEVQAAMQAQRYALLEEKERELERKREEAERKKKEREMAALAHQLEEEERKEKVERMRRKREYESAQRLEKIERETARARAIQDAKEQLRLNRRHQNEKIALQRESLVNELDVRTLRNRARMSSSGTLPRSASRPGSAGTTRSSPAPPRSALVKRPASAQSARVRASTGSTRVVATQQQPRPGVAGLTTRPKQLSASADSGAVAKSPARTEKENADARRREAYLKRLKNDIAKLEQAAKTPATSRPASARPVARAVVAKPAPASTRRSSTASAIRKPIAKRPVVAAKRPAPPPPPPPSMKTTPRASTSVTPRSSVSFAQKSKSSAAQKKPETAVTTTAAPVAPPKSSPMQSPVKKLTVKSATLAPVRTTVAALPRFKTEKSVTTFAKPKRTLDYDRTIDKSELEANAKVHDEDGGVKGMQPIAPPVRATFRRGESLQVGDYVSEKSPTEKRRAAFLQSMMSNKLKDKLKDAGRVKSIARKENRPLPPSSPLVGDAEPTSPREDGKKTAFLRSVTAAREDKKAAKTLARPPPALPASPPPQNMLGRSLTLTEDDADPPMVDVPVNQNAALKKRNSFLNSISKRGATPLPPALPAPEAPATRPNDAEPTSPREAGKKNAFLRSMAATREDKKAARASSGGLVASPPRASNPSSPRDESPKATRIEARKSKRNEVFAHFLAKTPSRTRRPP</sequence>
<dbReference type="eggNOG" id="ENOG502S281">
    <property type="taxonomic scope" value="Eukaryota"/>
</dbReference>
<dbReference type="AlphaFoldDB" id="C1N7V1"/>
<proteinExistence type="predicted"/>
<feature type="compositionally biased region" description="Polar residues" evidence="2">
    <location>
        <begin position="646"/>
        <end position="659"/>
    </location>
</feature>
<feature type="compositionally biased region" description="Low complexity" evidence="2">
    <location>
        <begin position="169"/>
        <end position="180"/>
    </location>
</feature>
<keyword evidence="1" id="KW-0175">Coiled coil</keyword>
<feature type="coiled-coil region" evidence="1">
    <location>
        <begin position="299"/>
        <end position="344"/>
    </location>
</feature>
<feature type="compositionally biased region" description="Low complexity" evidence="2">
    <location>
        <begin position="720"/>
        <end position="752"/>
    </location>
</feature>
<dbReference type="GeneID" id="9689415"/>
<dbReference type="KEGG" id="mpp:MICPUCDRAFT_53839"/>
<feature type="compositionally biased region" description="Polar residues" evidence="2">
    <location>
        <begin position="778"/>
        <end position="791"/>
    </location>
</feature>
<feature type="region of interest" description="Disordered" evidence="2">
    <location>
        <begin position="713"/>
        <end position="832"/>
    </location>
</feature>
<feature type="compositionally biased region" description="Low complexity" evidence="2">
    <location>
        <begin position="792"/>
        <end position="819"/>
    </location>
</feature>
<feature type="compositionally biased region" description="Polar residues" evidence="2">
    <location>
        <begin position="183"/>
        <end position="194"/>
    </location>
</feature>
<feature type="compositionally biased region" description="Basic and acidic residues" evidence="2">
    <location>
        <begin position="942"/>
        <end position="962"/>
    </location>
</feature>
<evidence type="ECO:0000256" key="1">
    <source>
        <dbReference type="SAM" id="Coils"/>
    </source>
</evidence>
<feature type="region of interest" description="Disordered" evidence="2">
    <location>
        <begin position="405"/>
        <end position="424"/>
    </location>
</feature>
<feature type="region of interest" description="Disordered" evidence="2">
    <location>
        <begin position="939"/>
        <end position="1167"/>
    </location>
</feature>
<feature type="region of interest" description="Disordered" evidence="2">
    <location>
        <begin position="169"/>
        <end position="211"/>
    </location>
</feature>
<evidence type="ECO:0000313" key="4">
    <source>
        <dbReference type="Proteomes" id="UP000001876"/>
    </source>
</evidence>
<feature type="compositionally biased region" description="Basic and acidic residues" evidence="2">
    <location>
        <begin position="687"/>
        <end position="696"/>
    </location>
</feature>
<dbReference type="Proteomes" id="UP000001876">
    <property type="component" value="Unassembled WGS sequence"/>
</dbReference>
<feature type="compositionally biased region" description="Basic and acidic residues" evidence="2">
    <location>
        <begin position="884"/>
        <end position="894"/>
    </location>
</feature>
<feature type="compositionally biased region" description="Polar residues" evidence="2">
    <location>
        <begin position="600"/>
        <end position="609"/>
    </location>
</feature>
<feature type="compositionally biased region" description="Pro residues" evidence="2">
    <location>
        <begin position="1065"/>
        <end position="1074"/>
    </location>
</feature>
<dbReference type="PANTHER" id="PTHR38019">
    <property type="entry name" value="KDA ANTIGEN P200, PUTATIVE-RELATED"/>
    <property type="match status" value="1"/>
</dbReference>
<reference evidence="3 4" key="1">
    <citation type="journal article" date="2009" name="Science">
        <title>Green evolution and dynamic adaptations revealed by genomes of the marine picoeukaryotes Micromonas.</title>
        <authorList>
            <person name="Worden A.Z."/>
            <person name="Lee J.H."/>
            <person name="Mock T."/>
            <person name="Rouze P."/>
            <person name="Simmons M.P."/>
            <person name="Aerts A.L."/>
            <person name="Allen A.E."/>
            <person name="Cuvelier M.L."/>
            <person name="Derelle E."/>
            <person name="Everett M.V."/>
            <person name="Foulon E."/>
            <person name="Grimwood J."/>
            <person name="Gundlach H."/>
            <person name="Henrissat B."/>
            <person name="Napoli C."/>
            <person name="McDonald S.M."/>
            <person name="Parker M.S."/>
            <person name="Rombauts S."/>
            <person name="Salamov A."/>
            <person name="Von Dassow P."/>
            <person name="Badger J.H."/>
            <person name="Coutinho P.M."/>
            <person name="Demir E."/>
            <person name="Dubchak I."/>
            <person name="Gentemann C."/>
            <person name="Eikrem W."/>
            <person name="Gready J.E."/>
            <person name="John U."/>
            <person name="Lanier W."/>
            <person name="Lindquist E.A."/>
            <person name="Lucas S."/>
            <person name="Mayer K.F."/>
            <person name="Moreau H."/>
            <person name="Not F."/>
            <person name="Otillar R."/>
            <person name="Panaud O."/>
            <person name="Pangilinan J."/>
            <person name="Paulsen I."/>
            <person name="Piegu B."/>
            <person name="Poliakov A."/>
            <person name="Robbens S."/>
            <person name="Schmutz J."/>
            <person name="Toulza E."/>
            <person name="Wyss T."/>
            <person name="Zelensky A."/>
            <person name="Zhou K."/>
            <person name="Armbrust E.V."/>
            <person name="Bhattacharya D."/>
            <person name="Goodenough U.W."/>
            <person name="Van de Peer Y."/>
            <person name="Grigoriev I.V."/>
        </authorList>
    </citation>
    <scope>NUCLEOTIDE SEQUENCE [LARGE SCALE GENOMIC DNA]</scope>
    <source>
        <strain evidence="3 4">CCMP1545</strain>
    </source>
</reference>
<dbReference type="RefSeq" id="XP_003064155.1">
    <property type="nucleotide sequence ID" value="XM_003064109.1"/>
</dbReference>
<feature type="region of interest" description="Disordered" evidence="2">
    <location>
        <begin position="884"/>
        <end position="905"/>
    </location>
</feature>
<feature type="region of interest" description="Disordered" evidence="2">
    <location>
        <begin position="28"/>
        <end position="47"/>
    </location>
</feature>
<feature type="region of interest" description="Disordered" evidence="2">
    <location>
        <begin position="1"/>
        <end position="21"/>
    </location>
</feature>
<name>C1N7V1_MICPC</name>
<feature type="region of interest" description="Disordered" evidence="2">
    <location>
        <begin position="597"/>
        <end position="696"/>
    </location>
</feature>
<feature type="compositionally biased region" description="Basic and acidic residues" evidence="2">
    <location>
        <begin position="1131"/>
        <end position="1151"/>
    </location>
</feature>
<gene>
    <name evidence="3" type="ORF">MICPUCDRAFT_53839</name>
</gene>
<keyword evidence="4" id="KW-1185">Reference proteome</keyword>
<accession>C1N7V1</accession>
<evidence type="ECO:0000313" key="3">
    <source>
        <dbReference type="EMBL" id="EEH51777.1"/>
    </source>
</evidence>
<dbReference type="OMA" id="PIADKTM"/>
<evidence type="ECO:0000256" key="2">
    <source>
        <dbReference type="SAM" id="MobiDB-lite"/>
    </source>
</evidence>
<feature type="compositionally biased region" description="Low complexity" evidence="2">
    <location>
        <begin position="35"/>
        <end position="47"/>
    </location>
</feature>
<organism evidence="4">
    <name type="scientific">Micromonas pusilla (strain CCMP1545)</name>
    <name type="common">Picoplanktonic green alga</name>
    <dbReference type="NCBI Taxonomy" id="564608"/>
    <lineage>
        <taxon>Eukaryota</taxon>
        <taxon>Viridiplantae</taxon>
        <taxon>Chlorophyta</taxon>
        <taxon>Mamiellophyceae</taxon>
        <taxon>Mamiellales</taxon>
        <taxon>Mamiellaceae</taxon>
        <taxon>Micromonas</taxon>
    </lineage>
</organism>
<dbReference type="EMBL" id="GG663750">
    <property type="protein sequence ID" value="EEH51777.1"/>
    <property type="molecule type" value="Genomic_DNA"/>
</dbReference>
<protein>
    <submittedName>
        <fullName evidence="3">Predicted protein</fullName>
    </submittedName>
</protein>
<feature type="compositionally biased region" description="Low complexity" evidence="2">
    <location>
        <begin position="1120"/>
        <end position="1130"/>
    </location>
</feature>
<feature type="region of interest" description="Disordered" evidence="2">
    <location>
        <begin position="501"/>
        <end position="558"/>
    </location>
</feature>
<feature type="compositionally biased region" description="Pro residues" evidence="2">
    <location>
        <begin position="1007"/>
        <end position="1019"/>
    </location>
</feature>
<dbReference type="STRING" id="564608.C1N7V1"/>
<feature type="compositionally biased region" description="Pro residues" evidence="2">
    <location>
        <begin position="768"/>
        <end position="777"/>
    </location>
</feature>